<evidence type="ECO:0000259" key="3">
    <source>
        <dbReference type="SMART" id="SM00331"/>
    </source>
</evidence>
<proteinExistence type="predicted"/>
<reference evidence="4 5" key="1">
    <citation type="submission" date="2017-11" db="EMBL/GenBank/DDBJ databases">
        <title>Genome-resolved metagenomics identifies genetic mobility, metabolic interactions, and unexpected diversity in perchlorate-reducing communities.</title>
        <authorList>
            <person name="Barnum T.P."/>
            <person name="Figueroa I.A."/>
            <person name="Carlstrom C.I."/>
            <person name="Lucas L.N."/>
            <person name="Engelbrektson A.L."/>
            <person name="Coates J.D."/>
        </authorList>
    </citation>
    <scope>NUCLEOTIDE SEQUENCE [LARGE SCALE GENOMIC DNA]</scope>
    <source>
        <strain evidence="4">BM706</strain>
    </source>
</reference>
<protein>
    <recommendedName>
        <fullName evidence="3">PPM-type phosphatase domain-containing protein</fullName>
    </recommendedName>
</protein>
<sequence>MKERTRKLEESNAELKNTQITLQESLKKIQKDEEGGKKLQDKLLPPDVVEIGEYELSHFLMPSMYLSGDFVDYFQIDDRYICFYLADVSGHGVSSAFVTIMLKSYIDNLYKNKNKDIFLSPKKIMEDLNKEFLMDSIGKYLTILLGIIDKKENKILYSNAGQFPDPIFCTEKKCEFLTKNSPPIGLFDFSKYDEYEMDCNEDFFFIVFSDGILEIAPGDSMETKQNWLKNLVGEEGFDINTLIMESGLENTTHLPDDVTFLFINKRSEDE</sequence>
<dbReference type="Pfam" id="PF07228">
    <property type="entry name" value="SpoIIE"/>
    <property type="match status" value="1"/>
</dbReference>
<gene>
    <name evidence="4" type="ORF">C0601_00810</name>
</gene>
<dbReference type="SMART" id="SM00331">
    <property type="entry name" value="PP2C_SIG"/>
    <property type="match status" value="1"/>
</dbReference>
<name>A0A2N5ZMH9_MUIH1</name>
<feature type="domain" description="PPM-type phosphatase" evidence="3">
    <location>
        <begin position="56"/>
        <end position="265"/>
    </location>
</feature>
<accession>A0A2N5ZMH9</accession>
<dbReference type="EMBL" id="PKTG01000018">
    <property type="protein sequence ID" value="PLX19813.1"/>
    <property type="molecule type" value="Genomic_DNA"/>
</dbReference>
<evidence type="ECO:0000313" key="4">
    <source>
        <dbReference type="EMBL" id="PLX19813.1"/>
    </source>
</evidence>
<dbReference type="GO" id="GO:0016791">
    <property type="term" value="F:phosphatase activity"/>
    <property type="evidence" value="ECO:0007669"/>
    <property type="project" value="TreeGrafter"/>
</dbReference>
<dbReference type="InterPro" id="IPR052016">
    <property type="entry name" value="Bact_Sigma-Reg"/>
</dbReference>
<keyword evidence="1" id="KW-0378">Hydrolase</keyword>
<evidence type="ECO:0000313" key="5">
    <source>
        <dbReference type="Proteomes" id="UP000234857"/>
    </source>
</evidence>
<keyword evidence="2" id="KW-0175">Coiled coil</keyword>
<feature type="coiled-coil region" evidence="2">
    <location>
        <begin position="1"/>
        <end position="32"/>
    </location>
</feature>
<comment type="caution">
    <text evidence="4">The sequence shown here is derived from an EMBL/GenBank/DDBJ whole genome shotgun (WGS) entry which is preliminary data.</text>
</comment>
<dbReference type="PANTHER" id="PTHR43156">
    <property type="entry name" value="STAGE II SPORULATION PROTEIN E-RELATED"/>
    <property type="match status" value="1"/>
</dbReference>
<dbReference type="InterPro" id="IPR001932">
    <property type="entry name" value="PPM-type_phosphatase-like_dom"/>
</dbReference>
<evidence type="ECO:0000256" key="2">
    <source>
        <dbReference type="SAM" id="Coils"/>
    </source>
</evidence>
<dbReference type="InterPro" id="IPR036457">
    <property type="entry name" value="PPM-type-like_dom_sf"/>
</dbReference>
<dbReference type="PANTHER" id="PTHR43156:SF2">
    <property type="entry name" value="STAGE II SPORULATION PROTEIN E"/>
    <property type="match status" value="1"/>
</dbReference>
<organism evidence="4 5">
    <name type="scientific">Muiribacterium halophilum</name>
    <dbReference type="NCBI Taxonomy" id="2053465"/>
    <lineage>
        <taxon>Bacteria</taxon>
        <taxon>Candidatus Muiribacteriota</taxon>
        <taxon>Candidatus Muiribacteriia</taxon>
        <taxon>Candidatus Muiribacteriales</taxon>
        <taxon>Candidatus Muiribacteriaceae</taxon>
        <taxon>Candidatus Muiribacterium</taxon>
    </lineage>
</organism>
<evidence type="ECO:0000256" key="1">
    <source>
        <dbReference type="ARBA" id="ARBA00022801"/>
    </source>
</evidence>
<dbReference type="Gene3D" id="3.60.40.10">
    <property type="entry name" value="PPM-type phosphatase domain"/>
    <property type="match status" value="1"/>
</dbReference>
<dbReference type="SUPFAM" id="SSF81606">
    <property type="entry name" value="PP2C-like"/>
    <property type="match status" value="1"/>
</dbReference>
<dbReference type="Proteomes" id="UP000234857">
    <property type="component" value="Unassembled WGS sequence"/>
</dbReference>
<dbReference type="AlphaFoldDB" id="A0A2N5ZMH9"/>